<dbReference type="PROSITE" id="PS50943">
    <property type="entry name" value="HTH_CROC1"/>
    <property type="match status" value="1"/>
</dbReference>
<dbReference type="GO" id="GO:0003677">
    <property type="term" value="F:DNA binding"/>
    <property type="evidence" value="ECO:0007669"/>
    <property type="project" value="InterPro"/>
</dbReference>
<feature type="domain" description="HTH cro/C1-type" evidence="1">
    <location>
        <begin position="19"/>
        <end position="50"/>
    </location>
</feature>
<dbReference type="SUPFAM" id="SSF47413">
    <property type="entry name" value="lambda repressor-like DNA-binding domains"/>
    <property type="match status" value="1"/>
</dbReference>
<dbReference type="InterPro" id="IPR010982">
    <property type="entry name" value="Lambda_DNA-bd_dom_sf"/>
</dbReference>
<dbReference type="RefSeq" id="WP_154317780.1">
    <property type="nucleotide sequence ID" value="NZ_CAJGAA010000001.1"/>
</dbReference>
<gene>
    <name evidence="2" type="ORF">GJU41_00135</name>
</gene>
<reference evidence="2 3" key="1">
    <citation type="submission" date="2019-11" db="EMBL/GenBank/DDBJ databases">
        <title>Bacillus idriensis genome.</title>
        <authorList>
            <person name="Konopka E.N."/>
            <person name="Newman J.D."/>
        </authorList>
    </citation>
    <scope>NUCLEOTIDE SEQUENCE [LARGE SCALE GENOMIC DNA]</scope>
    <source>
        <strain evidence="2 3">DSM 19097</strain>
    </source>
</reference>
<organism evidence="2 3">
    <name type="scientific">Metabacillus idriensis</name>
    <dbReference type="NCBI Taxonomy" id="324768"/>
    <lineage>
        <taxon>Bacteria</taxon>
        <taxon>Bacillati</taxon>
        <taxon>Bacillota</taxon>
        <taxon>Bacilli</taxon>
        <taxon>Bacillales</taxon>
        <taxon>Bacillaceae</taxon>
        <taxon>Metabacillus</taxon>
    </lineage>
</organism>
<protein>
    <submittedName>
        <fullName evidence="2">XRE family transcriptional regulator</fullName>
    </submittedName>
</protein>
<proteinExistence type="predicted"/>
<dbReference type="InterPro" id="IPR001387">
    <property type="entry name" value="Cro/C1-type_HTH"/>
</dbReference>
<accession>A0A6I2M958</accession>
<name>A0A6I2M958_9BACI</name>
<dbReference type="CDD" id="cd00093">
    <property type="entry name" value="HTH_XRE"/>
    <property type="match status" value="1"/>
</dbReference>
<evidence type="ECO:0000259" key="1">
    <source>
        <dbReference type="PROSITE" id="PS50943"/>
    </source>
</evidence>
<dbReference type="AlphaFoldDB" id="A0A6I2M958"/>
<sequence>MLTTNTRLPYNQQYDNRFIKPVRMARNKTLRQMEEFMGVDYSTIAKLERGDLEFTPYYEEKFKMAIKRLRVSNVELASIRKIIEMKEQRGYK</sequence>
<dbReference type="EMBL" id="WKKF01000001">
    <property type="protein sequence ID" value="MRX52363.1"/>
    <property type="molecule type" value="Genomic_DNA"/>
</dbReference>
<dbReference type="Proteomes" id="UP000441585">
    <property type="component" value="Unassembled WGS sequence"/>
</dbReference>
<keyword evidence="3" id="KW-1185">Reference proteome</keyword>
<comment type="caution">
    <text evidence="2">The sequence shown here is derived from an EMBL/GenBank/DDBJ whole genome shotgun (WGS) entry which is preliminary data.</text>
</comment>
<evidence type="ECO:0000313" key="3">
    <source>
        <dbReference type="Proteomes" id="UP000441585"/>
    </source>
</evidence>
<evidence type="ECO:0000313" key="2">
    <source>
        <dbReference type="EMBL" id="MRX52363.1"/>
    </source>
</evidence>